<dbReference type="Proteomes" id="UP000324479">
    <property type="component" value="Unassembled WGS sequence"/>
</dbReference>
<protein>
    <submittedName>
        <fullName evidence="2">Uncharacterized protein</fullName>
    </submittedName>
</protein>
<keyword evidence="3" id="KW-1185">Reference proteome</keyword>
<evidence type="ECO:0000313" key="3">
    <source>
        <dbReference type="Proteomes" id="UP000324479"/>
    </source>
</evidence>
<evidence type="ECO:0000256" key="1">
    <source>
        <dbReference type="SAM" id="MobiDB-lite"/>
    </source>
</evidence>
<name>A0A5M6DBA7_9BACT</name>
<feature type="compositionally biased region" description="Basic and acidic residues" evidence="1">
    <location>
        <begin position="133"/>
        <end position="142"/>
    </location>
</feature>
<feature type="compositionally biased region" description="Acidic residues" evidence="1">
    <location>
        <begin position="99"/>
        <end position="132"/>
    </location>
</feature>
<dbReference type="AlphaFoldDB" id="A0A5M6DBA7"/>
<reference evidence="2 3" key="1">
    <citation type="submission" date="2019-08" db="EMBL/GenBank/DDBJ databases">
        <authorList>
            <person name="Dhanesh K."/>
            <person name="Kumar G."/>
            <person name="Sasikala C."/>
            <person name="Venkata Ramana C."/>
        </authorList>
    </citation>
    <scope>NUCLEOTIDE SEQUENCE [LARGE SCALE GENOMIC DNA]</scope>
    <source>
        <strain evidence="2 3">JC645</strain>
    </source>
</reference>
<organism evidence="2 3">
    <name type="scientific">Roseiconus nitratireducens</name>
    <dbReference type="NCBI Taxonomy" id="2605748"/>
    <lineage>
        <taxon>Bacteria</taxon>
        <taxon>Pseudomonadati</taxon>
        <taxon>Planctomycetota</taxon>
        <taxon>Planctomycetia</taxon>
        <taxon>Pirellulales</taxon>
        <taxon>Pirellulaceae</taxon>
        <taxon>Roseiconus</taxon>
    </lineage>
</organism>
<sequence length="167" mass="18107">MNKSDSNATVQASVRPSRSPRILCRWTVTAAALVLLASGPGCRLCCDGEDLAYPAYGGAWERTNRDSGRVGSIFDPGGARVADLSPRTDGSQPRMFEPGDLEALEGESSNEMESTESPEAADSDNQEQDDAEFQERLEEFRRQQRAAADDEQDIDVIPGQSLPPDLS</sequence>
<evidence type="ECO:0000313" key="2">
    <source>
        <dbReference type="EMBL" id="KAA5543680.1"/>
    </source>
</evidence>
<proteinExistence type="predicted"/>
<accession>A0A5M6DBA7</accession>
<comment type="caution">
    <text evidence="2">The sequence shown here is derived from an EMBL/GenBank/DDBJ whole genome shotgun (WGS) entry which is preliminary data.</text>
</comment>
<dbReference type="RefSeq" id="WP_150076431.1">
    <property type="nucleotide sequence ID" value="NZ_VWOX01000005.1"/>
</dbReference>
<feature type="region of interest" description="Disordered" evidence="1">
    <location>
        <begin position="61"/>
        <end position="167"/>
    </location>
</feature>
<gene>
    <name evidence="2" type="ORF">FYK55_10790</name>
</gene>
<dbReference type="EMBL" id="VWOX01000005">
    <property type="protein sequence ID" value="KAA5543680.1"/>
    <property type="molecule type" value="Genomic_DNA"/>
</dbReference>